<dbReference type="PRINTS" id="PR00111">
    <property type="entry name" value="ABHYDROLASE"/>
</dbReference>
<dbReference type="OrthoDB" id="299757at2157"/>
<dbReference type="SUPFAM" id="SSF53474">
    <property type="entry name" value="alpha/beta-Hydrolases"/>
    <property type="match status" value="1"/>
</dbReference>
<dbReference type="Proteomes" id="UP000050535">
    <property type="component" value="Unassembled WGS sequence"/>
</dbReference>
<comment type="caution">
    <text evidence="3">The sequence shown here is derived from an EMBL/GenBank/DDBJ whole genome shotgun (WGS) entry which is preliminary data.</text>
</comment>
<dbReference type="InterPro" id="IPR000073">
    <property type="entry name" value="AB_hydrolase_1"/>
</dbReference>
<dbReference type="AlphaFoldDB" id="A0A0P7FW25"/>
<protein>
    <submittedName>
        <fullName evidence="3">Short chain dehydrogenase</fullName>
    </submittedName>
</protein>
<sequence>MSHDTEANAPLPEGSSAERSVREVNGVSLHVVAAGEPDAPLVVFLHGFPEFWYEWREYVEPFVDAGYRVLVPDQRGYNRSEKPEGVRAYRVSELSRDVVELIGTEGRERAHVVGHDWGAAVAWDLSLRHPDAVDRLGIVNVPHPTVFEATLRSNLTQLRKSWYMFFFQLTGVADWYVQRNEYAFMVSAMADGSNPGTFDAADFERYRRAWAEPGALPAMLNWYRALFRHNEEPPRETVTAPTLVLWGEHDQALLPEMAPRSIDYCADGRLERFPEATHWLPHEATDRVIDSLLAHLDS</sequence>
<dbReference type="Pfam" id="PF00561">
    <property type="entry name" value="Abhydrolase_1"/>
    <property type="match status" value="1"/>
</dbReference>
<dbReference type="PATRIC" id="fig|699431.3.peg.2098"/>
<dbReference type="STRING" id="699431.SY89_02046"/>
<dbReference type="EMBL" id="LGUC01000001">
    <property type="protein sequence ID" value="KPN31303.1"/>
    <property type="molecule type" value="Genomic_DNA"/>
</dbReference>
<proteinExistence type="predicted"/>
<dbReference type="RefSeq" id="WP_054583968.1">
    <property type="nucleotide sequence ID" value="NZ_LGUC01000001.1"/>
</dbReference>
<dbReference type="InterPro" id="IPR029058">
    <property type="entry name" value="AB_hydrolase_fold"/>
</dbReference>
<reference evidence="4" key="1">
    <citation type="submission" date="2013-11" db="EMBL/GenBank/DDBJ databases">
        <authorList>
            <person name="Hoang H.T."/>
            <person name="Killian M.L."/>
            <person name="Madson D.M."/>
            <person name="Arruda P.H.E."/>
            <person name="Sun D."/>
            <person name="Schwartz K.J."/>
            <person name="Yoon K."/>
        </authorList>
    </citation>
    <scope>NUCLEOTIDE SEQUENCE [LARGE SCALE GENOMIC DNA]</scope>
    <source>
        <strain evidence="4">CDK2</strain>
    </source>
</reference>
<dbReference type="GO" id="GO:0016787">
    <property type="term" value="F:hydrolase activity"/>
    <property type="evidence" value="ECO:0007669"/>
    <property type="project" value="UniProtKB-KW"/>
</dbReference>
<keyword evidence="1" id="KW-0378">Hydrolase</keyword>
<evidence type="ECO:0000313" key="3">
    <source>
        <dbReference type="EMBL" id="KPN31303.1"/>
    </source>
</evidence>
<organism evidence="3 4">
    <name type="scientific">Halolamina pelagica</name>
    <dbReference type="NCBI Taxonomy" id="699431"/>
    <lineage>
        <taxon>Archaea</taxon>
        <taxon>Methanobacteriati</taxon>
        <taxon>Methanobacteriota</taxon>
        <taxon>Stenosarchaea group</taxon>
        <taxon>Halobacteria</taxon>
        <taxon>Halobacteriales</taxon>
        <taxon>Haloferacaceae</taxon>
    </lineage>
</organism>
<evidence type="ECO:0000313" key="4">
    <source>
        <dbReference type="Proteomes" id="UP000050535"/>
    </source>
</evidence>
<dbReference type="Gene3D" id="3.40.50.1820">
    <property type="entry name" value="alpha/beta hydrolase"/>
    <property type="match status" value="1"/>
</dbReference>
<name>A0A0P7FW25_9EURY</name>
<gene>
    <name evidence="3" type="ORF">SY89_02046</name>
</gene>
<keyword evidence="4" id="KW-1185">Reference proteome</keyword>
<dbReference type="InterPro" id="IPR000639">
    <property type="entry name" value="Epox_hydrolase-like"/>
</dbReference>
<evidence type="ECO:0000256" key="1">
    <source>
        <dbReference type="ARBA" id="ARBA00022801"/>
    </source>
</evidence>
<evidence type="ECO:0000259" key="2">
    <source>
        <dbReference type="Pfam" id="PF00561"/>
    </source>
</evidence>
<accession>A0A0P7FW25</accession>
<feature type="domain" description="AB hydrolase-1" evidence="2">
    <location>
        <begin position="40"/>
        <end position="283"/>
    </location>
</feature>
<dbReference type="PANTHER" id="PTHR43329">
    <property type="entry name" value="EPOXIDE HYDROLASE"/>
    <property type="match status" value="1"/>
</dbReference>
<dbReference type="PRINTS" id="PR00412">
    <property type="entry name" value="EPOXHYDRLASE"/>
</dbReference>